<dbReference type="RefSeq" id="WP_289840827.1">
    <property type="nucleotide sequence ID" value="NZ_CATKSH010000003.1"/>
</dbReference>
<evidence type="ECO:0000259" key="2">
    <source>
        <dbReference type="Pfam" id="PF00144"/>
    </source>
</evidence>
<dbReference type="InterPro" id="IPR050491">
    <property type="entry name" value="AmpC-like"/>
</dbReference>
<dbReference type="Pfam" id="PF11954">
    <property type="entry name" value="DUF3471"/>
    <property type="match status" value="1"/>
</dbReference>
<proteinExistence type="predicted"/>
<dbReference type="Gene3D" id="2.40.128.600">
    <property type="match status" value="1"/>
</dbReference>
<evidence type="ECO:0000259" key="3">
    <source>
        <dbReference type="Pfam" id="PF11954"/>
    </source>
</evidence>
<keyword evidence="4" id="KW-0378">Hydrolase</keyword>
<reference evidence="4" key="1">
    <citation type="submission" date="2023-03" db="EMBL/GenBank/DDBJ databases">
        <authorList>
            <person name="Cleenwerck I."/>
        </authorList>
    </citation>
    <scope>NUCLEOTIDE SEQUENCE</scope>
    <source>
        <strain evidence="4">LMG 32879</strain>
    </source>
</reference>
<dbReference type="InterPro" id="IPR021860">
    <property type="entry name" value="Peptidase_S12_Pab87-rel_C"/>
</dbReference>
<dbReference type="InterPro" id="IPR012338">
    <property type="entry name" value="Beta-lactam/transpept-like"/>
</dbReference>
<evidence type="ECO:0000313" key="5">
    <source>
        <dbReference type="Proteomes" id="UP001176960"/>
    </source>
</evidence>
<dbReference type="Gene3D" id="3.40.710.10">
    <property type="entry name" value="DD-peptidase/beta-lactamase superfamily"/>
    <property type="match status" value="1"/>
</dbReference>
<gene>
    <name evidence="4" type="ORF">LMG32879_000761</name>
</gene>
<dbReference type="EMBL" id="CATKSH010000003">
    <property type="protein sequence ID" value="CAI9119935.1"/>
    <property type="molecule type" value="Genomic_DNA"/>
</dbReference>
<evidence type="ECO:0000313" key="4">
    <source>
        <dbReference type="EMBL" id="CAI9119935.1"/>
    </source>
</evidence>
<dbReference type="SUPFAM" id="SSF56601">
    <property type="entry name" value="beta-lactamase/transpeptidase-like"/>
    <property type="match status" value="1"/>
</dbReference>
<dbReference type="PANTHER" id="PTHR46825:SF15">
    <property type="entry name" value="BETA-LACTAMASE-RELATED DOMAIN-CONTAINING PROTEIN"/>
    <property type="match status" value="1"/>
</dbReference>
<feature type="domain" description="Beta-lactamase-related" evidence="2">
    <location>
        <begin position="46"/>
        <end position="383"/>
    </location>
</feature>
<dbReference type="AlphaFoldDB" id="A0AA35UPW2"/>
<feature type="signal peptide" evidence="1">
    <location>
        <begin position="1"/>
        <end position="31"/>
    </location>
</feature>
<dbReference type="Pfam" id="PF00144">
    <property type="entry name" value="Beta-lactamase"/>
    <property type="match status" value="1"/>
</dbReference>
<evidence type="ECO:0000256" key="1">
    <source>
        <dbReference type="SAM" id="SignalP"/>
    </source>
</evidence>
<dbReference type="InterPro" id="IPR001466">
    <property type="entry name" value="Beta-lactam-related"/>
</dbReference>
<name>A0AA35UPW2_9PROT</name>
<dbReference type="PANTHER" id="PTHR46825">
    <property type="entry name" value="D-ALANYL-D-ALANINE-CARBOXYPEPTIDASE/ENDOPEPTIDASE AMPH"/>
    <property type="match status" value="1"/>
</dbReference>
<feature type="domain" description="Peptidase S12 Pab87-related C-terminal" evidence="3">
    <location>
        <begin position="427"/>
        <end position="528"/>
    </location>
</feature>
<feature type="chain" id="PRO_5041409040" evidence="1">
    <location>
        <begin position="32"/>
        <end position="532"/>
    </location>
</feature>
<protein>
    <submittedName>
        <fullName evidence="4">Serine hydrolase</fullName>
    </submittedName>
</protein>
<keyword evidence="5" id="KW-1185">Reference proteome</keyword>
<keyword evidence="1" id="KW-0732">Signal</keyword>
<dbReference type="Proteomes" id="UP001176960">
    <property type="component" value="Unassembled WGS sequence"/>
</dbReference>
<sequence>MSAPTLSTLPRRALRTVLAASLPFLAIAAHAAETRVFPNYGTQEIDSLVARTQAAFHVPGIAIAVIRDGKVVFAKGYGVRKAGEAARIDTMTRFAIGSNTKAFTTAALSILAHEKKLDWSDPLWTHMPEFQLASPELTRQFLVSDLLTHHSGMGEGAGDLMLFWPSNFTRTEIVSRLRYMPFTAPFRLHYAYNNLLYVTAGKLVEDVSHQSWEDFIQSRIMTPAGMKACTPAPLAPKPGEDRASGHGVEGDRAVARPWGPVAAAAPAGSIECSLDGMSTWARLLLNHGKAPNGTQVLAGDQIDEMWSPHALLPLPGSAPLSHTHFRAYGYGWFMEDFYGQKRVWHTGTIQNSVSYVSFLPESHTGIVVLTNQDDFHATYAIMQALSAAATGHDETDWLAYYVKDAQDSARAVSTRAETTGPGSRARPYITLKPAEASEYAGTYHDAWLGGADIQSTPEGLRLTFTDVGGITGIMKPLPHDLFVAHWDGDEADASYVQFHRDMSGRITNITMHLVESDFSFDVQDLDLRRVSP</sequence>
<dbReference type="GO" id="GO:0016787">
    <property type="term" value="F:hydrolase activity"/>
    <property type="evidence" value="ECO:0007669"/>
    <property type="project" value="UniProtKB-KW"/>
</dbReference>
<accession>A0AA35UPW2</accession>
<organism evidence="4 5">
    <name type="scientific">Brytella acorum</name>
    <dbReference type="NCBI Taxonomy" id="2959299"/>
    <lineage>
        <taxon>Bacteria</taxon>
        <taxon>Pseudomonadati</taxon>
        <taxon>Pseudomonadota</taxon>
        <taxon>Alphaproteobacteria</taxon>
        <taxon>Acetobacterales</taxon>
        <taxon>Acetobacteraceae</taxon>
        <taxon>Brytella</taxon>
    </lineage>
</organism>
<comment type="caution">
    <text evidence="4">The sequence shown here is derived from an EMBL/GenBank/DDBJ whole genome shotgun (WGS) entry which is preliminary data.</text>
</comment>